<dbReference type="RefSeq" id="WP_268803360.1">
    <property type="nucleotide sequence ID" value="NZ_JAPRAY010000003.1"/>
</dbReference>
<dbReference type="EMBL" id="JAPRAY010000003">
    <property type="protein sequence ID" value="MCZ0666544.1"/>
    <property type="molecule type" value="Genomic_DNA"/>
</dbReference>
<dbReference type="AlphaFoldDB" id="A0A9Q4HTT1"/>
<name>A0A9Q4HTT1_MEDGN</name>
<dbReference type="Proteomes" id="UP001079535">
    <property type="component" value="Unassembled WGS sequence"/>
</dbReference>
<protein>
    <submittedName>
        <fullName evidence="1">Uncharacterized protein</fullName>
    </submittedName>
</protein>
<organism evidence="1 2">
    <name type="scientific">Mediterraneibacter gnavus</name>
    <name type="common">Ruminococcus gnavus</name>
    <dbReference type="NCBI Taxonomy" id="33038"/>
    <lineage>
        <taxon>Bacteria</taxon>
        <taxon>Bacillati</taxon>
        <taxon>Bacillota</taxon>
        <taxon>Clostridia</taxon>
        <taxon>Lachnospirales</taxon>
        <taxon>Lachnospiraceae</taxon>
        <taxon>Mediterraneibacter</taxon>
    </lineage>
</organism>
<evidence type="ECO:0000313" key="1">
    <source>
        <dbReference type="EMBL" id="MCZ0666544.1"/>
    </source>
</evidence>
<accession>A0A9Q4HTT1</accession>
<evidence type="ECO:0000313" key="2">
    <source>
        <dbReference type="Proteomes" id="UP001079535"/>
    </source>
</evidence>
<comment type="caution">
    <text evidence="1">The sequence shown here is derived from an EMBL/GenBank/DDBJ whole genome shotgun (WGS) entry which is preliminary data.</text>
</comment>
<sequence>MENRYYFSEDNRESLPDAMDKTFSENQLKEVYRDIIDKTEYHDFQEWFSDMLKSGLILCR</sequence>
<gene>
    <name evidence="1" type="ORF">OZZ17_03210</name>
</gene>
<proteinExistence type="predicted"/>
<reference evidence="1" key="1">
    <citation type="submission" date="2022-11" db="EMBL/GenBank/DDBJ databases">
        <title>Temperate bacteriophages infecting mucin-degrading bacterium Ruminococcus gnavus from the human gut.</title>
        <authorList>
            <person name="Buttimer C."/>
        </authorList>
    </citation>
    <scope>NUCLEOTIDE SEQUENCE</scope>
    <source>
        <strain evidence="1">CCUG 49994</strain>
    </source>
</reference>